<proteinExistence type="predicted"/>
<accession>A0A9E7SUG9</accession>
<feature type="region of interest" description="Disordered" evidence="1">
    <location>
        <begin position="21"/>
        <end position="92"/>
    </location>
</feature>
<feature type="compositionally biased region" description="Acidic residues" evidence="1">
    <location>
        <begin position="23"/>
        <end position="71"/>
    </location>
</feature>
<feature type="compositionally biased region" description="Acidic residues" evidence="1">
    <location>
        <begin position="200"/>
        <end position="221"/>
    </location>
</feature>
<sequence length="221" mass="23252">MSIPRRTVLLAVGSSVAIAGCLGDEESDGGSEDSTDDGTQIDDSDESGDDDSESESENESENDNETDDEGESGATVRVRPHPDHGDVLVGPQGLTLYNFDQDTQGEMESTCYDGCAEAWPPLTVEGEPTAGDGVAATLTTFERDDGETQVAANGWPLYYFASDEEPGDANGQGVNDVWWVLKPDGTPMRPDDSGGSGDDGNSDETDDTDDSDSDDDDGVGY</sequence>
<dbReference type="GO" id="GO:0043448">
    <property type="term" value="P:alkane catabolic process"/>
    <property type="evidence" value="ECO:0007669"/>
    <property type="project" value="TreeGrafter"/>
</dbReference>
<name>A0A9E7SUG9_9EURY</name>
<dbReference type="KEGG" id="sawl:NGM29_17135"/>
<evidence type="ECO:0000313" key="2">
    <source>
        <dbReference type="EMBL" id="UTF53470.1"/>
    </source>
</evidence>
<dbReference type="PANTHER" id="PTHR39335:SF1">
    <property type="entry name" value="BLL4220 PROTEIN"/>
    <property type="match status" value="1"/>
</dbReference>
<evidence type="ECO:0000256" key="1">
    <source>
        <dbReference type="SAM" id="MobiDB-lite"/>
    </source>
</evidence>
<dbReference type="Proteomes" id="UP001056855">
    <property type="component" value="Chromosome"/>
</dbReference>
<organism evidence="2 3">
    <name type="scientific">Natronosalvus rutilus</name>
    <dbReference type="NCBI Taxonomy" id="2953753"/>
    <lineage>
        <taxon>Archaea</taxon>
        <taxon>Methanobacteriati</taxon>
        <taxon>Methanobacteriota</taxon>
        <taxon>Stenosarchaea group</taxon>
        <taxon>Halobacteria</taxon>
        <taxon>Halobacteriales</taxon>
        <taxon>Natrialbaceae</taxon>
        <taxon>Natronosalvus</taxon>
    </lineage>
</organism>
<gene>
    <name evidence="2" type="ORF">NGM29_17135</name>
</gene>
<evidence type="ECO:0000313" key="3">
    <source>
        <dbReference type="Proteomes" id="UP001056855"/>
    </source>
</evidence>
<dbReference type="AlphaFoldDB" id="A0A9E7SUG9"/>
<dbReference type="Pfam" id="PF03640">
    <property type="entry name" value="Lipoprotein_15"/>
    <property type="match status" value="2"/>
</dbReference>
<protein>
    <recommendedName>
        <fullName evidence="4">Lipoprotein with Yx(FWY)xxD motif</fullName>
    </recommendedName>
</protein>
<dbReference type="InterPro" id="IPR005297">
    <property type="entry name" value="Lipoprotein_repeat"/>
</dbReference>
<dbReference type="RefSeq" id="WP_254157962.1">
    <property type="nucleotide sequence ID" value="NZ_CP100355.1"/>
</dbReference>
<dbReference type="PROSITE" id="PS51257">
    <property type="entry name" value="PROKAR_LIPOPROTEIN"/>
    <property type="match status" value="1"/>
</dbReference>
<dbReference type="GeneID" id="73291807"/>
<dbReference type="EMBL" id="CP100355">
    <property type="protein sequence ID" value="UTF53470.1"/>
    <property type="molecule type" value="Genomic_DNA"/>
</dbReference>
<feature type="region of interest" description="Disordered" evidence="1">
    <location>
        <begin position="164"/>
        <end position="221"/>
    </location>
</feature>
<dbReference type="PANTHER" id="PTHR39335">
    <property type="entry name" value="BLL4220 PROTEIN"/>
    <property type="match status" value="1"/>
</dbReference>
<keyword evidence="3" id="KW-1185">Reference proteome</keyword>
<evidence type="ECO:0008006" key="4">
    <source>
        <dbReference type="Google" id="ProtNLM"/>
    </source>
</evidence>
<reference evidence="2" key="1">
    <citation type="submission" date="2022-06" db="EMBL/GenBank/DDBJ databases">
        <title>Diverse halophilic archaea isolated from saline environments.</title>
        <authorList>
            <person name="Cui H.-L."/>
        </authorList>
    </citation>
    <scope>NUCLEOTIDE SEQUENCE</scope>
    <source>
        <strain evidence="2">WLHS1</strain>
    </source>
</reference>